<organism evidence="3 4">
    <name type="scientific">Lepeophtheirus salmonis</name>
    <name type="common">Salmon louse</name>
    <name type="synonym">Caligus salmonis</name>
    <dbReference type="NCBI Taxonomy" id="72036"/>
    <lineage>
        <taxon>Eukaryota</taxon>
        <taxon>Metazoa</taxon>
        <taxon>Ecdysozoa</taxon>
        <taxon>Arthropoda</taxon>
        <taxon>Crustacea</taxon>
        <taxon>Multicrustacea</taxon>
        <taxon>Hexanauplia</taxon>
        <taxon>Copepoda</taxon>
        <taxon>Siphonostomatoida</taxon>
        <taxon>Caligidae</taxon>
        <taxon>Lepeophtheirus</taxon>
    </lineage>
</organism>
<keyword evidence="4" id="KW-1185">Reference proteome</keyword>
<feature type="compositionally biased region" description="Pro residues" evidence="1">
    <location>
        <begin position="58"/>
        <end position="75"/>
    </location>
</feature>
<dbReference type="EMBL" id="HG994585">
    <property type="protein sequence ID" value="CAF2970973.1"/>
    <property type="molecule type" value="Genomic_DNA"/>
</dbReference>
<feature type="region of interest" description="Disordered" evidence="1">
    <location>
        <begin position="40"/>
        <end position="111"/>
    </location>
</feature>
<keyword evidence="2" id="KW-1133">Transmembrane helix</keyword>
<keyword evidence="2" id="KW-0812">Transmembrane</keyword>
<name>A0A7R8D468_LEPSM</name>
<dbReference type="Proteomes" id="UP000675881">
    <property type="component" value="Chromosome 6"/>
</dbReference>
<keyword evidence="2" id="KW-0472">Membrane</keyword>
<gene>
    <name evidence="3" type="ORF">LSAA_11125</name>
</gene>
<evidence type="ECO:0000313" key="3">
    <source>
        <dbReference type="EMBL" id="CAF2970973.1"/>
    </source>
</evidence>
<dbReference type="AlphaFoldDB" id="A0A7R8D468"/>
<feature type="transmembrane region" description="Helical" evidence="2">
    <location>
        <begin position="17"/>
        <end position="34"/>
    </location>
</feature>
<reference evidence="3" key="1">
    <citation type="submission" date="2021-02" db="EMBL/GenBank/DDBJ databases">
        <authorList>
            <person name="Bekaert M."/>
        </authorList>
    </citation>
    <scope>NUCLEOTIDE SEQUENCE</scope>
    <source>
        <strain evidence="3">IoA-00</strain>
    </source>
</reference>
<evidence type="ECO:0000256" key="2">
    <source>
        <dbReference type="SAM" id="Phobius"/>
    </source>
</evidence>
<accession>A0A7R8D468</accession>
<sequence length="111" mass="11997">MARSTWERRRRSPRTALVLRGLYTAITLAVYGTFSKSTPEQLALQGSTSENPVNGNANPPPPPPQQLHPSPPPTSPGSDSHNSKPRKAGITSQTFNIPKTLISPTKHGEYA</sequence>
<evidence type="ECO:0000313" key="4">
    <source>
        <dbReference type="Proteomes" id="UP000675881"/>
    </source>
</evidence>
<proteinExistence type="predicted"/>
<protein>
    <submittedName>
        <fullName evidence="3">VIRMA</fullName>
    </submittedName>
</protein>
<feature type="compositionally biased region" description="Polar residues" evidence="1">
    <location>
        <begin position="40"/>
        <end position="57"/>
    </location>
</feature>
<evidence type="ECO:0000256" key="1">
    <source>
        <dbReference type="SAM" id="MobiDB-lite"/>
    </source>
</evidence>